<evidence type="ECO:0000256" key="1">
    <source>
        <dbReference type="SAM" id="SignalP"/>
    </source>
</evidence>
<dbReference type="Proteomes" id="UP000237246">
    <property type="component" value="Unassembled WGS sequence"/>
</dbReference>
<reference evidence="2 3" key="1">
    <citation type="submission" date="2018-01" db="EMBL/GenBank/DDBJ databases">
        <title>Comparison of the Chinese Bamboo Partridge and Red Junglefowl genome sequences highlights the importance of demography in genome evolution.</title>
        <authorList>
            <person name="Tiley G.P."/>
            <person name="Kimball R.T."/>
            <person name="Braun E.L."/>
            <person name="Burleigh J.G."/>
        </authorList>
    </citation>
    <scope>NUCLEOTIDE SEQUENCE [LARGE SCALE GENOMIC DNA]</scope>
    <source>
        <strain evidence="2">RTK389</strain>
        <tissue evidence="2">Blood</tissue>
    </source>
</reference>
<keyword evidence="1" id="KW-0732">Signal</keyword>
<evidence type="ECO:0000313" key="3">
    <source>
        <dbReference type="Proteomes" id="UP000237246"/>
    </source>
</evidence>
<accession>A0A2P4SHI2</accession>
<sequence>MVGRELYSYLCVLALLKTHTSCEAFPGRGDICNGRERGRECTVKLRSLNLTCCRGELFILTSEELNDTVSSAAVKAQAE</sequence>
<proteinExistence type="predicted"/>
<feature type="signal peptide" evidence="1">
    <location>
        <begin position="1"/>
        <end position="24"/>
    </location>
</feature>
<gene>
    <name evidence="2" type="ORF">CIB84_012704</name>
</gene>
<organism evidence="2 3">
    <name type="scientific">Bambusicola thoracicus</name>
    <name type="common">Chinese bamboo-partridge</name>
    <name type="synonym">Perdix thoracica</name>
    <dbReference type="NCBI Taxonomy" id="9083"/>
    <lineage>
        <taxon>Eukaryota</taxon>
        <taxon>Metazoa</taxon>
        <taxon>Chordata</taxon>
        <taxon>Craniata</taxon>
        <taxon>Vertebrata</taxon>
        <taxon>Euteleostomi</taxon>
        <taxon>Archelosauria</taxon>
        <taxon>Archosauria</taxon>
        <taxon>Dinosauria</taxon>
        <taxon>Saurischia</taxon>
        <taxon>Theropoda</taxon>
        <taxon>Coelurosauria</taxon>
        <taxon>Aves</taxon>
        <taxon>Neognathae</taxon>
        <taxon>Galloanserae</taxon>
        <taxon>Galliformes</taxon>
        <taxon>Phasianidae</taxon>
        <taxon>Perdicinae</taxon>
        <taxon>Bambusicola</taxon>
    </lineage>
</organism>
<keyword evidence="3" id="KW-1185">Reference proteome</keyword>
<comment type="caution">
    <text evidence="2">The sequence shown here is derived from an EMBL/GenBank/DDBJ whole genome shotgun (WGS) entry which is preliminary data.</text>
</comment>
<name>A0A2P4SHI2_BAMTH</name>
<protein>
    <submittedName>
        <fullName evidence="2">Uncharacterized protein</fullName>
    </submittedName>
</protein>
<evidence type="ECO:0000313" key="2">
    <source>
        <dbReference type="EMBL" id="POI23548.1"/>
    </source>
</evidence>
<dbReference type="AlphaFoldDB" id="A0A2P4SHI2"/>
<dbReference type="EMBL" id="PPHD01048197">
    <property type="protein sequence ID" value="POI23548.1"/>
    <property type="molecule type" value="Genomic_DNA"/>
</dbReference>
<feature type="chain" id="PRO_5015185652" evidence="1">
    <location>
        <begin position="25"/>
        <end position="79"/>
    </location>
</feature>